<dbReference type="InterPro" id="IPR024764">
    <property type="entry name" value="TFIIIC_Znf"/>
</dbReference>
<evidence type="ECO:0000313" key="5">
    <source>
        <dbReference type="Proteomes" id="UP000001593"/>
    </source>
</evidence>
<dbReference type="EMBL" id="DS469624">
    <property type="protein sequence ID" value="EDO38537.1"/>
    <property type="molecule type" value="Genomic_DNA"/>
</dbReference>
<gene>
    <name evidence="4" type="ORF">NEMVEDRAFT_v1g244321</name>
</gene>
<dbReference type="STRING" id="45351.A7SCK9"/>
<dbReference type="InterPro" id="IPR044230">
    <property type="entry name" value="GTF3C4"/>
</dbReference>
<dbReference type="Pfam" id="PF12657">
    <property type="entry name" value="TFIIIC_delta"/>
    <property type="match status" value="1"/>
</dbReference>
<dbReference type="HOGENOM" id="CLU_456576_0_0_1"/>
<proteinExistence type="predicted"/>
<reference evidence="4 5" key="1">
    <citation type="journal article" date="2007" name="Science">
        <title>Sea anemone genome reveals ancestral eumetazoan gene repertoire and genomic organization.</title>
        <authorList>
            <person name="Putnam N.H."/>
            <person name="Srivastava M."/>
            <person name="Hellsten U."/>
            <person name="Dirks B."/>
            <person name="Chapman J."/>
            <person name="Salamov A."/>
            <person name="Terry A."/>
            <person name="Shapiro H."/>
            <person name="Lindquist E."/>
            <person name="Kapitonov V.V."/>
            <person name="Jurka J."/>
            <person name="Genikhovich G."/>
            <person name="Grigoriev I.V."/>
            <person name="Lucas S.M."/>
            <person name="Steele R.E."/>
            <person name="Finnerty J.R."/>
            <person name="Technau U."/>
            <person name="Martindale M.Q."/>
            <person name="Rokhsar D.S."/>
        </authorList>
    </citation>
    <scope>NUCLEOTIDE SEQUENCE [LARGE SCALE GENOMIC DNA]</scope>
    <source>
        <strain evidence="5">CH2 X CH6</strain>
    </source>
</reference>
<dbReference type="Pfam" id="PF12660">
    <property type="entry name" value="zf-TFIIIC"/>
    <property type="match status" value="1"/>
</dbReference>
<dbReference type="Proteomes" id="UP000001593">
    <property type="component" value="Unassembled WGS sequence"/>
</dbReference>
<accession>A7SCK9</accession>
<dbReference type="GO" id="GO:0000127">
    <property type="term" value="C:transcription factor TFIIIC complex"/>
    <property type="evidence" value="ECO:0000318"/>
    <property type="project" value="GO_Central"/>
</dbReference>
<feature type="domain" description="Transcription factor IIIC putative zinc-finger" evidence="3">
    <location>
        <begin position="509"/>
        <end position="596"/>
    </location>
</feature>
<dbReference type="PANTHER" id="PTHR15496">
    <property type="entry name" value="GENERAL TRANSCRIPTION FACTOR 3C POLYPEPTIDE 4 FAMILY"/>
    <property type="match status" value="1"/>
</dbReference>
<evidence type="ECO:0000256" key="1">
    <source>
        <dbReference type="SAM" id="MobiDB-lite"/>
    </source>
</evidence>
<feature type="compositionally biased region" description="Polar residues" evidence="1">
    <location>
        <begin position="497"/>
        <end position="512"/>
    </location>
</feature>
<evidence type="ECO:0000259" key="3">
    <source>
        <dbReference type="Pfam" id="PF12660"/>
    </source>
</evidence>
<dbReference type="AlphaFoldDB" id="A7SCK9"/>
<keyword evidence="5" id="KW-1185">Reference proteome</keyword>
<dbReference type="GO" id="GO:0006384">
    <property type="term" value="P:transcription initiation at RNA polymerase III promoter"/>
    <property type="evidence" value="ECO:0007669"/>
    <property type="project" value="InterPro"/>
</dbReference>
<organism evidence="4 5">
    <name type="scientific">Nematostella vectensis</name>
    <name type="common">Starlet sea anemone</name>
    <dbReference type="NCBI Taxonomy" id="45351"/>
    <lineage>
        <taxon>Eukaryota</taxon>
        <taxon>Metazoa</taxon>
        <taxon>Cnidaria</taxon>
        <taxon>Anthozoa</taxon>
        <taxon>Hexacorallia</taxon>
        <taxon>Actiniaria</taxon>
        <taxon>Edwardsiidae</taxon>
        <taxon>Nematostella</taxon>
    </lineage>
</organism>
<dbReference type="PANTHER" id="PTHR15496:SF2">
    <property type="entry name" value="GENERAL TRANSCRIPTION FACTOR 3C POLYPEPTIDE 4"/>
    <property type="match status" value="1"/>
</dbReference>
<sequence>MAAKLIFSGEVIEEKFLQQSLEVSEKHRGVAYTLSCIPCDKEVASLTKINDGQQFFSQALDAYGTQSVGLYLESTVISSSMIKTVAWSPPGCDREKRCIFASLSMDFKIKIHFCSSNSWQEATELSSAWQSYCKETCYFDTYNKSSGICDFQKVTVKTLPLINKCLKFIQFTTLGAEGSMYLFASKTSSIIRFTIPENGTDTSHRHEIIHGIHQDSVIALDACANGSVFSCDSTGTVQRVAMGTLIPEELQLETNRRTPCYGLGVSSNGLYTVLVRSTDINTASKANVLKSWVQFISLVDESTLSAAIKTATITGTLSWDVRQALRHYVHQQDVPVPAWPLMDQPLDSLNIASLRIRYCVVQQLNKKKASPEDEAINDGELEVFDCIFRLLALERLTSWLDYYEGKGKECPVADRTCALIAAEWLLLNLDDARSLSLATRTYRALGHTALAAQATQIRKDALVVIDEDDDELKEPGCKKVKIGKVEGWLNREPAVSSPHNGRNTRTPSSYTDSRLPIKESCPICKSEVPLTDLRRGVCTSGHSWLRCAVSFCICAEFKYHVCIECRGCVSTGNEETSTWLRRLLRRTDCCPVCGNWLS</sequence>
<dbReference type="InterPro" id="IPR024761">
    <property type="entry name" value="TFIIIC_delta_N"/>
</dbReference>
<dbReference type="InParanoid" id="A7SCK9"/>
<feature type="region of interest" description="Disordered" evidence="1">
    <location>
        <begin position="493"/>
        <end position="513"/>
    </location>
</feature>
<evidence type="ECO:0000313" key="4">
    <source>
        <dbReference type="EMBL" id="EDO38537.1"/>
    </source>
</evidence>
<name>A7SCK9_NEMVE</name>
<dbReference type="GO" id="GO:0004402">
    <property type="term" value="F:histone acetyltransferase activity"/>
    <property type="evidence" value="ECO:0007669"/>
    <property type="project" value="InterPro"/>
</dbReference>
<protein>
    <submittedName>
        <fullName evidence="4">Uncharacterized protein</fullName>
    </submittedName>
</protein>
<feature type="domain" description="Transcription factor IIIC 90kDa subunit N-terminal" evidence="2">
    <location>
        <begin position="51"/>
        <end position="134"/>
    </location>
</feature>
<evidence type="ECO:0000259" key="2">
    <source>
        <dbReference type="Pfam" id="PF12657"/>
    </source>
</evidence>